<keyword evidence="2" id="KW-1185">Reference proteome</keyword>
<organism evidence="1 2">
    <name type="scientific">Mucuna pruriens</name>
    <name type="common">Velvet bean</name>
    <name type="synonym">Dolichos pruriens</name>
    <dbReference type="NCBI Taxonomy" id="157652"/>
    <lineage>
        <taxon>Eukaryota</taxon>
        <taxon>Viridiplantae</taxon>
        <taxon>Streptophyta</taxon>
        <taxon>Embryophyta</taxon>
        <taxon>Tracheophyta</taxon>
        <taxon>Spermatophyta</taxon>
        <taxon>Magnoliopsida</taxon>
        <taxon>eudicotyledons</taxon>
        <taxon>Gunneridae</taxon>
        <taxon>Pentapetalae</taxon>
        <taxon>rosids</taxon>
        <taxon>fabids</taxon>
        <taxon>Fabales</taxon>
        <taxon>Fabaceae</taxon>
        <taxon>Papilionoideae</taxon>
        <taxon>50 kb inversion clade</taxon>
        <taxon>NPAAA clade</taxon>
        <taxon>indigoferoid/millettioid clade</taxon>
        <taxon>Phaseoleae</taxon>
        <taxon>Mucuna</taxon>
    </lineage>
</organism>
<accession>A0A371HVJ9</accession>
<dbReference type="Proteomes" id="UP000257109">
    <property type="component" value="Unassembled WGS sequence"/>
</dbReference>
<feature type="non-terminal residue" evidence="1">
    <location>
        <position position="57"/>
    </location>
</feature>
<reference evidence="1" key="1">
    <citation type="submission" date="2018-05" db="EMBL/GenBank/DDBJ databases">
        <title>Draft genome of Mucuna pruriens seed.</title>
        <authorList>
            <person name="Nnadi N.E."/>
            <person name="Vos R."/>
            <person name="Hasami M.H."/>
            <person name="Devisetty U.K."/>
            <person name="Aguiy J.C."/>
        </authorList>
    </citation>
    <scope>NUCLEOTIDE SEQUENCE [LARGE SCALE GENOMIC DNA]</scope>
    <source>
        <strain evidence="1">JCA_2017</strain>
    </source>
</reference>
<dbReference type="EMBL" id="QJKJ01001610">
    <property type="protein sequence ID" value="RDY06808.1"/>
    <property type="molecule type" value="Genomic_DNA"/>
</dbReference>
<sequence length="57" mass="6799">MQKKDNVAPCQKFEKICDESEEHKFEDFDFGSTSIRRNNVTKKGGKWIYFVKIQKLQ</sequence>
<evidence type="ECO:0000313" key="1">
    <source>
        <dbReference type="EMBL" id="RDY06808.1"/>
    </source>
</evidence>
<proteinExistence type="predicted"/>
<evidence type="ECO:0000313" key="2">
    <source>
        <dbReference type="Proteomes" id="UP000257109"/>
    </source>
</evidence>
<comment type="caution">
    <text evidence="1">The sequence shown here is derived from an EMBL/GenBank/DDBJ whole genome shotgun (WGS) entry which is preliminary data.</text>
</comment>
<protein>
    <submittedName>
        <fullName evidence="1">Uncharacterized protein</fullName>
    </submittedName>
</protein>
<dbReference type="AlphaFoldDB" id="A0A371HVJ9"/>
<gene>
    <name evidence="1" type="ORF">CR513_09163</name>
</gene>
<name>A0A371HVJ9_MUCPR</name>